<keyword evidence="2" id="KW-1185">Reference proteome</keyword>
<organism evidence="1 2">
    <name type="scientific">Datura stramonium</name>
    <name type="common">Jimsonweed</name>
    <name type="synonym">Common thornapple</name>
    <dbReference type="NCBI Taxonomy" id="4076"/>
    <lineage>
        <taxon>Eukaryota</taxon>
        <taxon>Viridiplantae</taxon>
        <taxon>Streptophyta</taxon>
        <taxon>Embryophyta</taxon>
        <taxon>Tracheophyta</taxon>
        <taxon>Spermatophyta</taxon>
        <taxon>Magnoliopsida</taxon>
        <taxon>eudicotyledons</taxon>
        <taxon>Gunneridae</taxon>
        <taxon>Pentapetalae</taxon>
        <taxon>asterids</taxon>
        <taxon>lamiids</taxon>
        <taxon>Solanales</taxon>
        <taxon>Solanaceae</taxon>
        <taxon>Solanoideae</taxon>
        <taxon>Datureae</taxon>
        <taxon>Datura</taxon>
    </lineage>
</organism>
<feature type="non-terminal residue" evidence="1">
    <location>
        <position position="1"/>
    </location>
</feature>
<protein>
    <submittedName>
        <fullName evidence="1">Uncharacterized protein</fullName>
    </submittedName>
</protein>
<accession>A0ABS8VN82</accession>
<evidence type="ECO:0000313" key="2">
    <source>
        <dbReference type="Proteomes" id="UP000823775"/>
    </source>
</evidence>
<reference evidence="1 2" key="1">
    <citation type="journal article" date="2021" name="BMC Genomics">
        <title>Datura genome reveals duplications of psychoactive alkaloid biosynthetic genes and high mutation rate following tissue culture.</title>
        <authorList>
            <person name="Rajewski A."/>
            <person name="Carter-House D."/>
            <person name="Stajich J."/>
            <person name="Litt A."/>
        </authorList>
    </citation>
    <scope>NUCLEOTIDE SEQUENCE [LARGE SCALE GENOMIC DNA]</scope>
    <source>
        <strain evidence="1">AR-01</strain>
    </source>
</reference>
<evidence type="ECO:0000313" key="1">
    <source>
        <dbReference type="EMBL" id="MCE0482041.1"/>
    </source>
</evidence>
<name>A0ABS8VN82_DATST</name>
<sequence length="100" mass="11211">GSVPRQARWPGRPCPESPSSQLPLVVTAQMVEHTRWCLSVPRRLLGSCSVPKICARISFGQDREAELCQSPRLPACEITHPVNTCYQKPPRRPHVVLDML</sequence>
<comment type="caution">
    <text evidence="1">The sequence shown here is derived from an EMBL/GenBank/DDBJ whole genome shotgun (WGS) entry which is preliminary data.</text>
</comment>
<gene>
    <name evidence="1" type="ORF">HAX54_040375</name>
</gene>
<dbReference type="Proteomes" id="UP000823775">
    <property type="component" value="Unassembled WGS sequence"/>
</dbReference>
<dbReference type="EMBL" id="JACEIK010005695">
    <property type="protein sequence ID" value="MCE0482041.1"/>
    <property type="molecule type" value="Genomic_DNA"/>
</dbReference>
<proteinExistence type="predicted"/>